<proteinExistence type="predicted"/>
<dbReference type="InterPro" id="IPR011257">
    <property type="entry name" value="DNA_glycosylase"/>
</dbReference>
<evidence type="ECO:0000313" key="2">
    <source>
        <dbReference type="EMBL" id="KZB03434.1"/>
    </source>
</evidence>
<reference evidence="2" key="1">
    <citation type="submission" date="2016-03" db="EMBL/GenBank/DDBJ databases">
        <title>Microsymbionts genomes from the relict species Vavilovia formosa.</title>
        <authorList>
            <person name="Chirak E."/>
            <person name="Kimeklis A."/>
            <person name="Kopat V."/>
            <person name="Andronov E."/>
        </authorList>
    </citation>
    <scope>NUCLEOTIDE SEQUENCE [LARGE SCALE GENOMIC DNA]</scope>
    <source>
        <strain evidence="2">Vaf12</strain>
    </source>
</reference>
<dbReference type="Proteomes" id="UP000183050">
    <property type="component" value="Chromosome"/>
</dbReference>
<dbReference type="RefSeq" id="WP_062939681.1">
    <property type="nucleotide sequence ID" value="NZ_CP018228.1"/>
</dbReference>
<dbReference type="EMBL" id="CP018228">
    <property type="protein sequence ID" value="API50667.1"/>
    <property type="molecule type" value="Genomic_DNA"/>
</dbReference>
<dbReference type="Gene3D" id="1.10.340.30">
    <property type="entry name" value="Hypothetical protein, domain 2"/>
    <property type="match status" value="1"/>
</dbReference>
<dbReference type="EMBL" id="LVYU01000001">
    <property type="protein sequence ID" value="KZB03434.1"/>
    <property type="molecule type" value="Genomic_DNA"/>
</dbReference>
<dbReference type="GO" id="GO:0006281">
    <property type="term" value="P:DNA repair"/>
    <property type="evidence" value="ECO:0007669"/>
    <property type="project" value="InterPro"/>
</dbReference>
<accession>A0A154IS26</accession>
<sequence length="216" mass="24201">MQSSTVQMLIAARRIADYATELGAEFENVEVRPAYEHMGALLADSVLQAGLNYNSVVFPRITAILRLFPELDRVSTLTEMVLRGETSSFLNWKHAEKVGRFDALVSFMSAASVEDVVDLRASLRDGAFVEAIREVRGVGPKTVDYMACLVGLDSVAVDRHVRTFAKRVGVMEEDYDFLRSVFCYAADLLSVSRREFDAWVWRREASISAPQLSFAF</sequence>
<reference evidence="1 3" key="2">
    <citation type="submission" date="2016-11" db="EMBL/GenBank/DDBJ databases">
        <title>Rhizobium leguminosarum bv. viciae strain Vaf12 isolated from Vavilovia formosa root nodules from Russia, Dagestan.</title>
        <authorList>
            <person name="Kimeklis A."/>
        </authorList>
    </citation>
    <scope>NUCLEOTIDE SEQUENCE [LARGE SCALE GENOMIC DNA]</scope>
    <source>
        <strain evidence="1 3">Vaf-108</strain>
    </source>
</reference>
<protein>
    <recommendedName>
        <fullName evidence="4">DNA lyase</fullName>
    </recommendedName>
</protein>
<organism evidence="2">
    <name type="scientific">Rhizobium leguminosarum</name>
    <dbReference type="NCBI Taxonomy" id="384"/>
    <lineage>
        <taxon>Bacteria</taxon>
        <taxon>Pseudomonadati</taxon>
        <taxon>Pseudomonadota</taxon>
        <taxon>Alphaproteobacteria</taxon>
        <taxon>Hyphomicrobiales</taxon>
        <taxon>Rhizobiaceae</taxon>
        <taxon>Rhizobium/Agrobacterium group</taxon>
        <taxon>Rhizobium</taxon>
    </lineage>
</organism>
<evidence type="ECO:0000313" key="3">
    <source>
        <dbReference type="Proteomes" id="UP000183050"/>
    </source>
</evidence>
<dbReference type="AlphaFoldDB" id="A0A154IS26"/>
<dbReference type="SUPFAM" id="SSF48150">
    <property type="entry name" value="DNA-glycosylase"/>
    <property type="match status" value="1"/>
</dbReference>
<evidence type="ECO:0008006" key="4">
    <source>
        <dbReference type="Google" id="ProtNLM"/>
    </source>
</evidence>
<evidence type="ECO:0000313" key="1">
    <source>
        <dbReference type="EMBL" id="API50667.1"/>
    </source>
</evidence>
<dbReference type="GO" id="GO:0003824">
    <property type="term" value="F:catalytic activity"/>
    <property type="evidence" value="ECO:0007669"/>
    <property type="project" value="InterPro"/>
</dbReference>
<gene>
    <name evidence="2" type="ORF">A4A59_00180</name>
    <name evidence="1" type="ORF">BMW22_02580</name>
</gene>
<name>A0A154IS26_RHILE</name>
<dbReference type="InterPro" id="IPR023170">
    <property type="entry name" value="HhH_base_excis_C"/>
</dbReference>
<dbReference type="Gene3D" id="1.10.1670.10">
    <property type="entry name" value="Helix-hairpin-Helix base-excision DNA repair enzymes (C-terminal)"/>
    <property type="match status" value="1"/>
</dbReference>